<dbReference type="InterPro" id="IPR028098">
    <property type="entry name" value="Glyco_trans_4-like_N"/>
</dbReference>
<dbReference type="InterPro" id="IPR050194">
    <property type="entry name" value="Glycosyltransferase_grp1"/>
</dbReference>
<dbReference type="PANTHER" id="PTHR45947:SF15">
    <property type="entry name" value="TEICHURONIC ACID BIOSYNTHESIS GLYCOSYLTRANSFERASE TUAC-RELATED"/>
    <property type="match status" value="1"/>
</dbReference>
<feature type="domain" description="Glycosyltransferase subfamily 4-like N-terminal" evidence="4">
    <location>
        <begin position="13"/>
        <end position="163"/>
    </location>
</feature>
<gene>
    <name evidence="5" type="ORF">AU252_15535</name>
</gene>
<evidence type="ECO:0000259" key="3">
    <source>
        <dbReference type="Pfam" id="PF00534"/>
    </source>
</evidence>
<dbReference type="GO" id="GO:1901137">
    <property type="term" value="P:carbohydrate derivative biosynthetic process"/>
    <property type="evidence" value="ECO:0007669"/>
    <property type="project" value="UniProtKB-ARBA"/>
</dbReference>
<feature type="domain" description="Glycosyl transferase family 1" evidence="3">
    <location>
        <begin position="179"/>
        <end position="286"/>
    </location>
</feature>
<dbReference type="EMBL" id="CP013747">
    <property type="protein sequence ID" value="ALV42385.1"/>
    <property type="molecule type" value="Genomic_DNA"/>
</dbReference>
<name>A0A0U3RB46_9MICC</name>
<dbReference type="Gene3D" id="3.40.50.2000">
    <property type="entry name" value="Glycogen Phosphorylase B"/>
    <property type="match status" value="2"/>
</dbReference>
<dbReference type="STRING" id="121292.AU252_15535"/>
<accession>A0A0U3RB46</accession>
<evidence type="ECO:0000256" key="1">
    <source>
        <dbReference type="ARBA" id="ARBA00022676"/>
    </source>
</evidence>
<evidence type="ECO:0000313" key="5">
    <source>
        <dbReference type="EMBL" id="ALV42385.1"/>
    </source>
</evidence>
<keyword evidence="2" id="KW-0808">Transferase</keyword>
<dbReference type="KEGG" id="psul:AU252_15535"/>
<dbReference type="AlphaFoldDB" id="A0A0U3RB46"/>
<evidence type="ECO:0000259" key="4">
    <source>
        <dbReference type="Pfam" id="PF13439"/>
    </source>
</evidence>
<keyword evidence="1" id="KW-0328">Glycosyltransferase</keyword>
<protein>
    <submittedName>
        <fullName evidence="5">Uncharacterized protein</fullName>
    </submittedName>
</protein>
<evidence type="ECO:0000256" key="2">
    <source>
        <dbReference type="ARBA" id="ARBA00022679"/>
    </source>
</evidence>
<proteinExistence type="predicted"/>
<dbReference type="Pfam" id="PF13439">
    <property type="entry name" value="Glyco_transf_4"/>
    <property type="match status" value="1"/>
</dbReference>
<dbReference type="PANTHER" id="PTHR45947">
    <property type="entry name" value="SULFOQUINOVOSYL TRANSFERASE SQD2"/>
    <property type="match status" value="1"/>
</dbReference>
<dbReference type="GO" id="GO:0016757">
    <property type="term" value="F:glycosyltransferase activity"/>
    <property type="evidence" value="ECO:0007669"/>
    <property type="project" value="UniProtKB-KW"/>
</dbReference>
<dbReference type="InterPro" id="IPR001296">
    <property type="entry name" value="Glyco_trans_1"/>
</dbReference>
<evidence type="ECO:0000313" key="6">
    <source>
        <dbReference type="Proteomes" id="UP000065151"/>
    </source>
</evidence>
<reference evidence="5 6" key="1">
    <citation type="submission" date="2015-12" db="EMBL/GenBank/DDBJ databases">
        <authorList>
            <person name="Shamseldin A."/>
            <person name="Moawad H."/>
            <person name="Abd El-Rahim W.M."/>
            <person name="Sadowsky M.J."/>
        </authorList>
    </citation>
    <scope>NUCLEOTIDE SEQUENCE [LARGE SCALE GENOMIC DNA]</scope>
    <source>
        <strain evidence="5 6">Ar51</strain>
    </source>
</reference>
<dbReference type="SUPFAM" id="SSF53756">
    <property type="entry name" value="UDP-Glycosyltransferase/glycogen phosphorylase"/>
    <property type="match status" value="1"/>
</dbReference>
<organism evidence="5">
    <name type="scientific">Pseudarthrobacter sulfonivorans</name>
    <dbReference type="NCBI Taxonomy" id="121292"/>
    <lineage>
        <taxon>Bacteria</taxon>
        <taxon>Bacillati</taxon>
        <taxon>Actinomycetota</taxon>
        <taxon>Actinomycetes</taxon>
        <taxon>Micrococcales</taxon>
        <taxon>Micrococcaceae</taxon>
        <taxon>Pseudarthrobacter</taxon>
    </lineage>
</organism>
<dbReference type="Proteomes" id="UP000065151">
    <property type="component" value="Chromosome"/>
</dbReference>
<dbReference type="RefSeq" id="WP_058931502.1">
    <property type="nucleotide sequence ID" value="NZ_CP013747.1"/>
</dbReference>
<sequence>MKIVHLMGALKPSGMERMFVSAAEHFRDAGLDTLIVGQGTEHPFAPELESAGYQVAAVPSLRTAAGAKAWATLLKSEKPDLIHIHTEGAFGLSTLAAKVALPKTPIIRTIHSYFRPQGKALLSRRAQAFVADRFVKQFIAVSPDVQDNERAFKRDPTLILNWVEDRFFTLRDVRTNLPKSEAAAAVIVGNSSHIKNHALALRAVKASSLDLYFHGDETGATAEEKAILDGLQAAGRLRHRGVSDPAESLLKASVFLMPSRHEGMPIALSEALVAGVPAIVNHAPGMMWAKEFPNVMKIGANQAEWNRALEIFGLPDFRAQLQPAPAPLDLSARRGVGELVTAYRSAVAAP</sequence>
<dbReference type="Pfam" id="PF00534">
    <property type="entry name" value="Glycos_transf_1"/>
    <property type="match status" value="1"/>
</dbReference>